<dbReference type="KEGG" id="glz:GLAREA_05088"/>
<dbReference type="Proteomes" id="UP000016922">
    <property type="component" value="Unassembled WGS sequence"/>
</dbReference>
<dbReference type="EMBL" id="KE145353">
    <property type="protein sequence ID" value="EPE35750.1"/>
    <property type="molecule type" value="Genomic_DNA"/>
</dbReference>
<feature type="signal peptide" evidence="1">
    <location>
        <begin position="1"/>
        <end position="17"/>
    </location>
</feature>
<evidence type="ECO:0000313" key="2">
    <source>
        <dbReference type="EMBL" id="EPE35750.1"/>
    </source>
</evidence>
<protein>
    <submittedName>
        <fullName evidence="2">Uncharacterized protein</fullName>
    </submittedName>
</protein>
<keyword evidence="3" id="KW-1185">Reference proteome</keyword>
<dbReference type="AlphaFoldDB" id="S3DDF6"/>
<gene>
    <name evidence="2" type="ORF">GLAREA_05088</name>
</gene>
<name>S3DDF6_GLAL2</name>
<reference evidence="2 3" key="1">
    <citation type="journal article" date="2013" name="BMC Genomics">
        <title>Genomics-driven discovery of the pneumocandin biosynthetic gene cluster in the fungus Glarea lozoyensis.</title>
        <authorList>
            <person name="Chen L."/>
            <person name="Yue Q."/>
            <person name="Zhang X."/>
            <person name="Xiang M."/>
            <person name="Wang C."/>
            <person name="Li S."/>
            <person name="Che Y."/>
            <person name="Ortiz-Lopez F.J."/>
            <person name="Bills G.F."/>
            <person name="Liu X."/>
            <person name="An Z."/>
        </authorList>
    </citation>
    <scope>NUCLEOTIDE SEQUENCE [LARGE SCALE GENOMIC DNA]</scope>
    <source>
        <strain evidence="3">ATCC 20868 / MF5171</strain>
    </source>
</reference>
<feature type="chain" id="PRO_5004508398" evidence="1">
    <location>
        <begin position="18"/>
        <end position="294"/>
    </location>
</feature>
<dbReference type="OrthoDB" id="3555251at2759"/>
<dbReference type="RefSeq" id="XP_008076568.1">
    <property type="nucleotide sequence ID" value="XM_008078377.1"/>
</dbReference>
<dbReference type="OMA" id="VPACNTH"/>
<evidence type="ECO:0000313" key="3">
    <source>
        <dbReference type="Proteomes" id="UP000016922"/>
    </source>
</evidence>
<dbReference type="eggNOG" id="ENOG502STSC">
    <property type="taxonomic scope" value="Eukaryota"/>
</dbReference>
<organism evidence="2 3">
    <name type="scientific">Glarea lozoyensis (strain ATCC 20868 / MF5171)</name>
    <dbReference type="NCBI Taxonomy" id="1116229"/>
    <lineage>
        <taxon>Eukaryota</taxon>
        <taxon>Fungi</taxon>
        <taxon>Dikarya</taxon>
        <taxon>Ascomycota</taxon>
        <taxon>Pezizomycotina</taxon>
        <taxon>Leotiomycetes</taxon>
        <taxon>Helotiales</taxon>
        <taxon>Helotiaceae</taxon>
        <taxon>Glarea</taxon>
    </lineage>
</organism>
<evidence type="ECO:0000256" key="1">
    <source>
        <dbReference type="SAM" id="SignalP"/>
    </source>
</evidence>
<proteinExistence type="predicted"/>
<sequence length="294" mass="29557">MKFSFTLLGLLSSQAVASNVFKRACNADNCSRGIAGTNGSPPRTSRIADCSKLLATTITPSASTVTVSITTTLPTLLATSTIIVDKRQAAVIPGVLPAYATYCKSYAAYTSACSCAGVTQTTVYASTPIVTVTATATSTPLPPPPPAVTCPTGQTACSNTCIDLTSSNANCGACGNACATGYVCGQGQCVLPSTYSCTPGGFPACGGSCGGTCFPDVNGAGVCKISVSCAGLTACNTGADCESTYCLVNACGRVCAATSKLCPTNNNPKMLFAKKYVALEERTVVLTEIGPVGV</sequence>
<keyword evidence="1" id="KW-0732">Signal</keyword>
<dbReference type="GeneID" id="19464142"/>
<dbReference type="HOGENOM" id="CLU_771650_0_0_1"/>
<accession>S3DDF6</accession>